<feature type="domain" description="Geminivirus AC4/5 conserved" evidence="2">
    <location>
        <begin position="88"/>
        <end position="130"/>
    </location>
</feature>
<evidence type="ECO:0000259" key="1">
    <source>
        <dbReference type="Pfam" id="PF04807"/>
    </source>
</evidence>
<organism evidence="3">
    <name type="scientific">Tomato leaf curl New Delhi virus</name>
    <dbReference type="NCBI Taxonomy" id="223347"/>
    <lineage>
        <taxon>Viruses</taxon>
        <taxon>Monodnaviria</taxon>
        <taxon>Shotokuvirae</taxon>
        <taxon>Cressdnaviricota</taxon>
        <taxon>Repensiviricetes</taxon>
        <taxon>Geplafuvirales</taxon>
        <taxon>Geminiviridae</taxon>
        <taxon>Begomovirus</taxon>
        <taxon>Begomovirus solanumdelhiense</taxon>
    </lineage>
</organism>
<name>A0A0Y0AJL9_9GEMI</name>
<feature type="domain" description="Geminivirus AC4/5 conserved" evidence="1">
    <location>
        <begin position="1"/>
        <end position="33"/>
    </location>
</feature>
<sequence length="161" mass="17901">MHVLHRCGARFIIKHIKDFPKILRGSCRTTVTNKKEHNTVSMVFCLDVFIHPYLPQHIHGFHTKSLPYAMCESCSTGNITNTHDLANMRYIVPGFKGLHLTRAFTAPWHVWTSIHSVHSGFSVHGPVRPGPCFCDAGNGDRGTCSIGAVEVEPSAYLRCGC</sequence>
<reference evidence="3" key="1">
    <citation type="submission" date="2015-08" db="EMBL/GenBank/DDBJ databases">
        <title>Characterization of Tomato leaf curl New Delhi virus associated with Ridge gourd in India.</title>
        <authorList>
            <person name="Rajeshwari R."/>
            <person name="Venkataravanappa V."/>
            <person name="Krishnareddy M."/>
        </authorList>
    </citation>
    <scope>NUCLEOTIDE SEQUENCE</scope>
    <source>
        <strain evidence="3">RG1</strain>
    </source>
</reference>
<gene>
    <name evidence="3" type="primary">AC5</name>
</gene>
<proteinExistence type="predicted"/>
<dbReference type="InterPro" id="IPR013671">
    <property type="entry name" value="Gemini_AC4/5_cons-dom"/>
</dbReference>
<evidence type="ECO:0000259" key="2">
    <source>
        <dbReference type="Pfam" id="PF08464"/>
    </source>
</evidence>
<evidence type="ECO:0000313" key="3">
    <source>
        <dbReference type="EMBL" id="AMB18876.1"/>
    </source>
</evidence>
<dbReference type="InterPro" id="IPR006892">
    <property type="entry name" value="Gemini_AC4_5_cons_dom_1"/>
</dbReference>
<dbReference type="EMBL" id="KT426903">
    <property type="protein sequence ID" value="AMB18876.1"/>
    <property type="molecule type" value="Genomic_DNA"/>
</dbReference>
<protein>
    <submittedName>
        <fullName evidence="3">AC5 protein</fullName>
    </submittedName>
</protein>
<accession>A0A0Y0AJL9</accession>
<dbReference type="Pfam" id="PF04807">
    <property type="entry name" value="Gemini_AC4_5"/>
    <property type="match status" value="1"/>
</dbReference>
<dbReference type="Pfam" id="PF08464">
    <property type="entry name" value="Gemini_AC4_5_2"/>
    <property type="match status" value="1"/>
</dbReference>